<sequence length="384" mass="44066">MKVTISVFGRFHAFNLAQQLQQKQCLKALISTYPTFIINRYGIEHELIRSIWHLEVLIRAWRRVPIWLRGTNNLPFLFRDRFDRAAQDYISSGSDVFVGWSSLCLYSLRKAKELGALTVVDHGSSHRQYQTQILQEEYERWGLNFNLPYAEMYERELQEYAEADRIAVPSLFSKRTFVERGISEKKLIYVPYGTSLTEFYPVPKLDKIFRVIHCGGIILRKGVQYLVKAFCELKLPDAELWLVGSLAPEMKPILAKYENERIILKGKYPQSQLHWFYSQCSVFCLASIEDGFGMVIAQAMACGLPVIHTTNTGGEDIVRDGVDGFCIPIRDVEALKEKILFFYENPAGRSHMGDNALKQARNSLSWNDYGEKMIAAYSTALAAK</sequence>
<keyword evidence="3" id="KW-1185">Reference proteome</keyword>
<proteinExistence type="predicted"/>
<accession>A0ABV0JRF0</accession>
<comment type="caution">
    <text evidence="2">The sequence shown here is derived from an EMBL/GenBank/DDBJ whole genome shotgun (WGS) entry which is preliminary data.</text>
</comment>
<protein>
    <submittedName>
        <fullName evidence="2">Glycosyltransferase family 4 protein</fullName>
    </submittedName>
</protein>
<dbReference type="SUPFAM" id="SSF53756">
    <property type="entry name" value="UDP-Glycosyltransferase/glycogen phosphorylase"/>
    <property type="match status" value="1"/>
</dbReference>
<name>A0ABV0JRF0_9CYAN</name>
<dbReference type="Pfam" id="PF00534">
    <property type="entry name" value="Glycos_transf_1"/>
    <property type="match status" value="1"/>
</dbReference>
<dbReference type="CDD" id="cd03801">
    <property type="entry name" value="GT4_PimA-like"/>
    <property type="match status" value="1"/>
</dbReference>
<evidence type="ECO:0000259" key="1">
    <source>
        <dbReference type="Pfam" id="PF00534"/>
    </source>
</evidence>
<dbReference type="Proteomes" id="UP001442494">
    <property type="component" value="Unassembled WGS sequence"/>
</dbReference>
<feature type="domain" description="Glycosyl transferase family 1" evidence="1">
    <location>
        <begin position="211"/>
        <end position="358"/>
    </location>
</feature>
<reference evidence="2 3" key="1">
    <citation type="submission" date="2022-04" db="EMBL/GenBank/DDBJ databases">
        <title>Positive selection, recombination, and allopatry shape intraspecific diversity of widespread and dominant cyanobacteria.</title>
        <authorList>
            <person name="Wei J."/>
            <person name="Shu W."/>
            <person name="Hu C."/>
        </authorList>
    </citation>
    <scope>NUCLEOTIDE SEQUENCE [LARGE SCALE GENOMIC DNA]</scope>
    <source>
        <strain evidence="2 3">GB2-A5</strain>
    </source>
</reference>
<dbReference type="PANTHER" id="PTHR12526">
    <property type="entry name" value="GLYCOSYLTRANSFERASE"/>
    <property type="match status" value="1"/>
</dbReference>
<gene>
    <name evidence="2" type="ORF">NDI37_14485</name>
</gene>
<organism evidence="2 3">
    <name type="scientific">Funiculus sociatus GB2-A5</name>
    <dbReference type="NCBI Taxonomy" id="2933946"/>
    <lineage>
        <taxon>Bacteria</taxon>
        <taxon>Bacillati</taxon>
        <taxon>Cyanobacteriota</taxon>
        <taxon>Cyanophyceae</taxon>
        <taxon>Coleofasciculales</taxon>
        <taxon>Coleofasciculaceae</taxon>
        <taxon>Funiculus</taxon>
    </lineage>
</organism>
<dbReference type="PANTHER" id="PTHR12526:SF623">
    <property type="entry name" value="WABG"/>
    <property type="match status" value="1"/>
</dbReference>
<evidence type="ECO:0000313" key="2">
    <source>
        <dbReference type="EMBL" id="MEP0865674.1"/>
    </source>
</evidence>
<evidence type="ECO:0000313" key="3">
    <source>
        <dbReference type="Proteomes" id="UP001442494"/>
    </source>
</evidence>
<dbReference type="EMBL" id="JAMPKK010000030">
    <property type="protein sequence ID" value="MEP0865674.1"/>
    <property type="molecule type" value="Genomic_DNA"/>
</dbReference>
<dbReference type="RefSeq" id="WP_190419329.1">
    <property type="nucleotide sequence ID" value="NZ_JAMPKK010000030.1"/>
</dbReference>
<dbReference type="InterPro" id="IPR001296">
    <property type="entry name" value="Glyco_trans_1"/>
</dbReference>
<dbReference type="Gene3D" id="3.40.50.2000">
    <property type="entry name" value="Glycogen Phosphorylase B"/>
    <property type="match status" value="2"/>
</dbReference>